<dbReference type="RefSeq" id="WP_046099671.1">
    <property type="nucleotide sequence ID" value="NZ_BKAP01000002.1"/>
</dbReference>
<dbReference type="Gene3D" id="2.40.30.170">
    <property type="match status" value="1"/>
</dbReference>
<dbReference type="Gene3D" id="2.40.420.20">
    <property type="match status" value="1"/>
</dbReference>
<gene>
    <name evidence="4" type="ORF">VV61_04785</name>
</gene>
<evidence type="ECO:0000313" key="4">
    <source>
        <dbReference type="EMBL" id="KKB25881.1"/>
    </source>
</evidence>
<feature type="transmembrane region" description="Helical" evidence="2">
    <location>
        <begin position="5"/>
        <end position="25"/>
    </location>
</feature>
<dbReference type="PANTHER" id="PTHR30469">
    <property type="entry name" value="MULTIDRUG RESISTANCE PROTEIN MDTA"/>
    <property type="match status" value="1"/>
</dbReference>
<keyword evidence="2" id="KW-0472">Membrane</keyword>
<sequence length="365" mass="39411">MKKKLIWIISIIAAILVLFIIALIVKNATGESDDKNTYEVYKAKHESPLTMQGKASPDSVKSYLNNSSVGDYLYPTVSDGQSVVKGQQLISYDTSGNSRQQLVDKVNQAQEAKNQAPNDTKAQSELTKANDALNQFDKQVNDSMYASFPGKIDNIQSNEPNDGETIMQLISNEPQIKTTVSEFDINKLEKGKQVDFTINNNGEKGTGQIKKISKLPTSYEDSLQGQGNAGGASGMQGAGDASDDGQAGGGGQASNPVVNDVGGKGNSNDASKYNVISGNLSKPVRAGFSLDVSVKSNDIKLPPSVLTKDNYVFVVNKNNKIEKRKIEIKESDGEKYVKSGLKEGERLVKHPKSSLKDGDKIEVKK</sequence>
<proteinExistence type="predicted"/>
<dbReference type="AlphaFoldDB" id="A0AAJ0JQC9"/>
<protein>
    <submittedName>
        <fullName evidence="4">RND transporter</fullName>
    </submittedName>
</protein>
<reference evidence="4 5" key="1">
    <citation type="submission" date="2015-03" db="EMBL/GenBank/DDBJ databases">
        <title>Draft Genome Sequence of S. carnosus subsp. utilis LTH 7013, Isolated from South Tirolean Ham.</title>
        <authorList>
            <person name="Mueller A."/>
            <person name="Huptas C."/>
            <person name="Wenning M."/>
            <person name="Weiss A."/>
            <person name="Schmidt H."/>
        </authorList>
    </citation>
    <scope>NUCLEOTIDE SEQUENCE [LARGE SCALE GENOMIC DNA]</scope>
    <source>
        <strain evidence="4 5">LTH7013</strain>
    </source>
</reference>
<comment type="caution">
    <text evidence="4">The sequence shown here is derived from an EMBL/GenBank/DDBJ whole genome shotgun (WGS) entry which is preliminary data.</text>
</comment>
<dbReference type="InterPro" id="IPR058627">
    <property type="entry name" value="MdtA-like_C"/>
</dbReference>
<keyword evidence="2" id="KW-1133">Transmembrane helix</keyword>
<evidence type="ECO:0000259" key="3">
    <source>
        <dbReference type="Pfam" id="PF25967"/>
    </source>
</evidence>
<feature type="domain" description="Multidrug resistance protein MdtA-like C-terminal permuted SH3" evidence="3">
    <location>
        <begin position="308"/>
        <end position="348"/>
    </location>
</feature>
<dbReference type="Pfam" id="PF25967">
    <property type="entry name" value="RND-MFP_C"/>
    <property type="match status" value="1"/>
</dbReference>
<dbReference type="GO" id="GO:1990281">
    <property type="term" value="C:efflux pump complex"/>
    <property type="evidence" value="ECO:0007669"/>
    <property type="project" value="TreeGrafter"/>
</dbReference>
<name>A0AAJ0JQC9_STACA</name>
<dbReference type="EMBL" id="LAIU01000002">
    <property type="protein sequence ID" value="KKB25881.1"/>
    <property type="molecule type" value="Genomic_DNA"/>
</dbReference>
<feature type="region of interest" description="Disordered" evidence="1">
    <location>
        <begin position="215"/>
        <end position="266"/>
    </location>
</feature>
<dbReference type="Proteomes" id="UP000033530">
    <property type="component" value="Unassembled WGS sequence"/>
</dbReference>
<evidence type="ECO:0000256" key="1">
    <source>
        <dbReference type="SAM" id="MobiDB-lite"/>
    </source>
</evidence>
<keyword evidence="2" id="KW-0812">Transmembrane</keyword>
<evidence type="ECO:0000256" key="2">
    <source>
        <dbReference type="SAM" id="Phobius"/>
    </source>
</evidence>
<accession>A0AAJ0JQC9</accession>
<organism evidence="4 5">
    <name type="scientific">Staphylococcus carnosus</name>
    <dbReference type="NCBI Taxonomy" id="1281"/>
    <lineage>
        <taxon>Bacteria</taxon>
        <taxon>Bacillati</taxon>
        <taxon>Bacillota</taxon>
        <taxon>Bacilli</taxon>
        <taxon>Bacillales</taxon>
        <taxon>Staphylococcaceae</taxon>
        <taxon>Staphylococcus</taxon>
    </lineage>
</organism>
<feature type="compositionally biased region" description="Gly residues" evidence="1">
    <location>
        <begin position="227"/>
        <end position="237"/>
    </location>
</feature>
<evidence type="ECO:0000313" key="5">
    <source>
        <dbReference type="Proteomes" id="UP000033530"/>
    </source>
</evidence>
<dbReference type="GO" id="GO:0015562">
    <property type="term" value="F:efflux transmembrane transporter activity"/>
    <property type="evidence" value="ECO:0007669"/>
    <property type="project" value="TreeGrafter"/>
</dbReference>